<dbReference type="InterPro" id="IPR039750">
    <property type="entry name" value="DRC1/DRC2"/>
</dbReference>
<evidence type="ECO:0000256" key="3">
    <source>
        <dbReference type="ARBA" id="ARBA00023117"/>
    </source>
</evidence>
<dbReference type="SMART" id="SM00297">
    <property type="entry name" value="BROMO"/>
    <property type="match status" value="1"/>
</dbReference>
<feature type="compositionally biased region" description="Basic and acidic residues" evidence="6">
    <location>
        <begin position="513"/>
        <end position="523"/>
    </location>
</feature>
<evidence type="ECO:0000313" key="8">
    <source>
        <dbReference type="EMBL" id="KAF4664963.1"/>
    </source>
</evidence>
<evidence type="ECO:0000313" key="10">
    <source>
        <dbReference type="Proteomes" id="UP000570595"/>
    </source>
</evidence>
<evidence type="ECO:0000256" key="6">
    <source>
        <dbReference type="SAM" id="MobiDB-lite"/>
    </source>
</evidence>
<proteinExistence type="inferred from homology"/>
<dbReference type="EMBL" id="JABAHT010000105">
    <property type="protein sequence ID" value="KAF4664963.1"/>
    <property type="molecule type" value="Genomic_DNA"/>
</dbReference>
<dbReference type="AlphaFoldDB" id="A0A7J6M087"/>
<dbReference type="SUPFAM" id="SSF47370">
    <property type="entry name" value="Bromodomain"/>
    <property type="match status" value="1"/>
</dbReference>
<evidence type="ECO:0000256" key="4">
    <source>
        <dbReference type="PROSITE-ProRule" id="PRU00035"/>
    </source>
</evidence>
<evidence type="ECO:0000313" key="11">
    <source>
        <dbReference type="Proteomes" id="UP000572268"/>
    </source>
</evidence>
<dbReference type="InterPro" id="IPR036427">
    <property type="entry name" value="Bromodomain-like_sf"/>
</dbReference>
<dbReference type="OrthoDB" id="1677536at2759"/>
<evidence type="ECO:0000256" key="1">
    <source>
        <dbReference type="ARBA" id="ARBA00009688"/>
    </source>
</evidence>
<feature type="region of interest" description="Disordered" evidence="6">
    <location>
        <begin position="708"/>
        <end position="737"/>
    </location>
</feature>
<dbReference type="PRINTS" id="PR00503">
    <property type="entry name" value="BROMODOMAIN"/>
</dbReference>
<dbReference type="PANTHER" id="PTHR21625">
    <property type="entry name" value="NYD-SP28 PROTEIN"/>
    <property type="match status" value="1"/>
</dbReference>
<dbReference type="InterPro" id="IPR029440">
    <property type="entry name" value="DRC1_C"/>
</dbReference>
<dbReference type="InterPro" id="IPR001487">
    <property type="entry name" value="Bromodomain"/>
</dbReference>
<dbReference type="PANTHER" id="PTHR21625:SF1">
    <property type="entry name" value="DYNEIN REGULATORY COMPLEX PROTEIN 1"/>
    <property type="match status" value="1"/>
</dbReference>
<dbReference type="PROSITE" id="PS50014">
    <property type="entry name" value="BROMODOMAIN_2"/>
    <property type="match status" value="1"/>
</dbReference>
<feature type="region of interest" description="Disordered" evidence="6">
    <location>
        <begin position="506"/>
        <end position="525"/>
    </location>
</feature>
<gene>
    <name evidence="9" type="ORF">FOL46_000205</name>
    <name evidence="8" type="ORF">FOZ61_000340</name>
</gene>
<dbReference type="EMBL" id="JABANN010000102">
    <property type="protein sequence ID" value="KAF4671587.1"/>
    <property type="molecule type" value="Genomic_DNA"/>
</dbReference>
<evidence type="ECO:0000259" key="7">
    <source>
        <dbReference type="PROSITE" id="PS50014"/>
    </source>
</evidence>
<evidence type="ECO:0000313" key="9">
    <source>
        <dbReference type="EMBL" id="KAF4671587.1"/>
    </source>
</evidence>
<name>A0A7J6M087_PEROL</name>
<dbReference type="Proteomes" id="UP000570595">
    <property type="component" value="Unassembled WGS sequence"/>
</dbReference>
<dbReference type="GO" id="GO:0003352">
    <property type="term" value="P:regulation of cilium movement"/>
    <property type="evidence" value="ECO:0007669"/>
    <property type="project" value="TreeGrafter"/>
</dbReference>
<keyword evidence="2 5" id="KW-0175">Coiled coil</keyword>
<feature type="domain" description="Bromo" evidence="7">
    <location>
        <begin position="632"/>
        <end position="708"/>
    </location>
</feature>
<organism evidence="8 10">
    <name type="scientific">Perkinsus olseni</name>
    <name type="common">Perkinsus atlanticus</name>
    <dbReference type="NCBI Taxonomy" id="32597"/>
    <lineage>
        <taxon>Eukaryota</taxon>
        <taxon>Sar</taxon>
        <taxon>Alveolata</taxon>
        <taxon>Perkinsozoa</taxon>
        <taxon>Perkinsea</taxon>
        <taxon>Perkinsida</taxon>
        <taxon>Perkinsidae</taxon>
        <taxon>Perkinsus</taxon>
    </lineage>
</organism>
<comment type="similarity">
    <text evidence="1">Belongs to the DRC1 family.</text>
</comment>
<dbReference type="Gene3D" id="1.20.920.10">
    <property type="entry name" value="Bromodomain-like"/>
    <property type="match status" value="1"/>
</dbReference>
<dbReference type="Pfam" id="PF14775">
    <property type="entry name" value="NYD-SP28_assoc"/>
    <property type="match status" value="1"/>
</dbReference>
<accession>A0A7J6M087</accession>
<sequence>MDKAIAIAARSDADLIDEITNIKVDADDAENGRRIQDENARLDRYETLQIEAITSNRKNAAVEMKWSDLARINIAQELAKELETQTISCQAIIDSKDRRIREFLAELEEKNFTFVKAMKRAEEDVRKMTKLITENVRRQREVHRGQLKFFEEYLQKDRADLLAEQKKELDALFEQRRQREESEFLEQRQEREKQFHQKNEDLCHRDLDEFNKVKMSLEGSIHELEQHLERTMATYQLNKEKLDYNLQVLAERNKEHSAIEASYKVKLSKLRDAKQRISDKFVKMETTSRKDNGNLTEELARLMQQYRHVLEKTRRFEEQDQKKISDVWANNETEVRGLVEKVLDGDRIIHEQLLGLAWTAPSLDQIQQEIEVMSEAGTVTGKSSTAIVSSESGHTSGSAGGRFSGSKVKAVMDWIRNEAGFLLDISVKDQCRDLPPEHRAVVEIDAILRATGCEDQRDVDLLVSQFFRGQDEDDETWLVEADDVLSLITEFIVEKENLRLADVAPDKKKKNRKGGEKTDAEKAARRRKEERKFWERIGHALPSMSVRLHAAVESCLNRQYKLLNRRAAAVQKCIIIERENHELKGALDKYLGSEVNQELQVPPTHVIRVLTNPSTPPSAAADEAKRILKKAREHNCAGEFLQPVDWKNLPGLHDYPLIVKRPMDLGTVLAKVEEDGDDAYADFGEFEDDLNLIWDNCHLFNRPGSYMSHLSEGKQSRSSRRSSLTAAENSRWAPSTRVDVKDEPFAAEAPAVLPPMDKAAVDGLHAAKIRLGWRLHSSLSPRELALVVEFMRTRKTAALKPLGPPDQDTGSESLLLDIDHLSALDPDCFTDVSQLVDLIIRSSSVPRSYIVIGLWKGESRYSPGDDALMRRPLRTRVMSLL</sequence>
<protein>
    <recommendedName>
        <fullName evidence="7">Bromo domain-containing protein</fullName>
    </recommendedName>
</protein>
<reference evidence="10 11" key="1">
    <citation type="submission" date="2020-04" db="EMBL/GenBank/DDBJ databases">
        <title>Perkinsus olseni comparative genomics.</title>
        <authorList>
            <person name="Bogema D.R."/>
        </authorList>
    </citation>
    <scope>NUCLEOTIDE SEQUENCE [LARGE SCALE GENOMIC DNA]</scope>
    <source>
        <strain evidence="8">ATCC PRA-179</strain>
        <strain evidence="9">ATCC PRA-31</strain>
    </source>
</reference>
<dbReference type="Proteomes" id="UP000572268">
    <property type="component" value="Unassembled WGS sequence"/>
</dbReference>
<comment type="caution">
    <text evidence="8">The sequence shown here is derived from an EMBL/GenBank/DDBJ whole genome shotgun (WGS) entry which is preliminary data.</text>
</comment>
<feature type="coiled-coil region" evidence="5">
    <location>
        <begin position="292"/>
        <end position="319"/>
    </location>
</feature>
<dbReference type="GO" id="GO:0060285">
    <property type="term" value="P:cilium-dependent cell motility"/>
    <property type="evidence" value="ECO:0007669"/>
    <property type="project" value="TreeGrafter"/>
</dbReference>
<evidence type="ECO:0000256" key="5">
    <source>
        <dbReference type="SAM" id="Coils"/>
    </source>
</evidence>
<dbReference type="Pfam" id="PF14772">
    <property type="entry name" value="NYD-SP28"/>
    <property type="match status" value="1"/>
</dbReference>
<dbReference type="InterPro" id="IPR039505">
    <property type="entry name" value="DRC1/2_N"/>
</dbReference>
<dbReference type="GO" id="GO:0070286">
    <property type="term" value="P:axonemal dynein complex assembly"/>
    <property type="evidence" value="ECO:0007669"/>
    <property type="project" value="InterPro"/>
</dbReference>
<keyword evidence="3 4" id="KW-0103">Bromodomain</keyword>
<dbReference type="Pfam" id="PF00439">
    <property type="entry name" value="Bromodomain"/>
    <property type="match status" value="1"/>
</dbReference>
<evidence type="ECO:0000256" key="2">
    <source>
        <dbReference type="ARBA" id="ARBA00023054"/>
    </source>
</evidence>
<dbReference type="GO" id="GO:0005858">
    <property type="term" value="C:axonemal dynein complex"/>
    <property type="evidence" value="ECO:0007669"/>
    <property type="project" value="InterPro"/>
</dbReference>